<evidence type="ECO:0000256" key="5">
    <source>
        <dbReference type="SAM" id="Phobius"/>
    </source>
</evidence>
<dbReference type="Proteomes" id="UP001345691">
    <property type="component" value="Unassembled WGS sequence"/>
</dbReference>
<comment type="subcellular location">
    <subcellularLocation>
        <location evidence="1">Membrane</location>
        <topology evidence="1">Multi-pass membrane protein</topology>
    </subcellularLocation>
</comment>
<evidence type="ECO:0000256" key="3">
    <source>
        <dbReference type="ARBA" id="ARBA00022989"/>
    </source>
</evidence>
<evidence type="ECO:0000313" key="7">
    <source>
        <dbReference type="Proteomes" id="UP001345691"/>
    </source>
</evidence>
<keyword evidence="7" id="KW-1185">Reference proteome</keyword>
<evidence type="ECO:0000256" key="2">
    <source>
        <dbReference type="ARBA" id="ARBA00022692"/>
    </source>
</evidence>
<keyword evidence="4 5" id="KW-0472">Membrane</keyword>
<evidence type="ECO:0000313" key="6">
    <source>
        <dbReference type="EMBL" id="KAK5061949.1"/>
    </source>
</evidence>
<evidence type="ECO:0000256" key="4">
    <source>
        <dbReference type="ARBA" id="ARBA00023136"/>
    </source>
</evidence>
<dbReference type="EMBL" id="JAVRRF010000009">
    <property type="protein sequence ID" value="KAK5061949.1"/>
    <property type="molecule type" value="Genomic_DNA"/>
</dbReference>
<dbReference type="SUPFAM" id="SSF103473">
    <property type="entry name" value="MFS general substrate transporter"/>
    <property type="match status" value="1"/>
</dbReference>
<feature type="transmembrane region" description="Helical" evidence="5">
    <location>
        <begin position="135"/>
        <end position="156"/>
    </location>
</feature>
<keyword evidence="2 5" id="KW-0812">Transmembrane</keyword>
<comment type="caution">
    <text evidence="6">The sequence shown here is derived from an EMBL/GenBank/DDBJ whole genome shotgun (WGS) entry which is preliminary data.</text>
</comment>
<organism evidence="6 7">
    <name type="scientific">Exophiala sideris</name>
    <dbReference type="NCBI Taxonomy" id="1016849"/>
    <lineage>
        <taxon>Eukaryota</taxon>
        <taxon>Fungi</taxon>
        <taxon>Dikarya</taxon>
        <taxon>Ascomycota</taxon>
        <taxon>Pezizomycotina</taxon>
        <taxon>Eurotiomycetes</taxon>
        <taxon>Chaetothyriomycetidae</taxon>
        <taxon>Chaetothyriales</taxon>
        <taxon>Herpotrichiellaceae</taxon>
        <taxon>Exophiala</taxon>
    </lineage>
</organism>
<reference evidence="6 7" key="1">
    <citation type="submission" date="2023-08" db="EMBL/GenBank/DDBJ databases">
        <title>Black Yeasts Isolated from many extreme environments.</title>
        <authorList>
            <person name="Coleine C."/>
            <person name="Stajich J.E."/>
            <person name="Selbmann L."/>
        </authorList>
    </citation>
    <scope>NUCLEOTIDE SEQUENCE [LARGE SCALE GENOMIC DNA]</scope>
    <source>
        <strain evidence="6 7">CCFEE 6328</strain>
    </source>
</reference>
<dbReference type="PANTHER" id="PTHR23502:SF22">
    <property type="entry name" value="MAJOR FACILITATOR SUPERFAMILY (MFS) PROFILE DOMAIN-CONTAINING PROTEIN"/>
    <property type="match status" value="1"/>
</dbReference>
<gene>
    <name evidence="6" type="ORF">LTR69_005133</name>
</gene>
<name>A0ABR0JDE1_9EURO</name>
<feature type="transmembrane region" description="Helical" evidence="5">
    <location>
        <begin position="195"/>
        <end position="216"/>
    </location>
</feature>
<sequence>MYNPDFDYSAFAGKGFLPRLRALTGVTGYRMKNKGTGTVVRDMLLMASRPHFFALNVFYMLTFMWSIGLNTTLILFLEPPPPAGYGFSNLTVALFYIAPMLASLIGELFGHWFNDFIANRHIRRSGGTYDAEVRLWTLYVSVVFLVAGLVLFGYGLKLHLPWIALVMAWAFYMFGVVTETVAITAYALDVFPDYGVEAAAIIGIFRTSGGFIVNYFQVEWATSAGPVTAFGIEAGIVAASFLLVLAAHFMGQSWRGKYPFPPAKTH</sequence>
<feature type="transmembrane region" description="Helical" evidence="5">
    <location>
        <begin position="228"/>
        <end position="250"/>
    </location>
</feature>
<evidence type="ECO:0008006" key="8">
    <source>
        <dbReference type="Google" id="ProtNLM"/>
    </source>
</evidence>
<evidence type="ECO:0000256" key="1">
    <source>
        <dbReference type="ARBA" id="ARBA00004141"/>
    </source>
</evidence>
<dbReference type="InterPro" id="IPR036259">
    <property type="entry name" value="MFS_trans_sf"/>
</dbReference>
<proteinExistence type="predicted"/>
<accession>A0ABR0JDE1</accession>
<keyword evidence="3 5" id="KW-1133">Transmembrane helix</keyword>
<protein>
    <recommendedName>
        <fullName evidence="8">Major facilitator superfamily (MFS) profile domain-containing protein</fullName>
    </recommendedName>
</protein>
<feature type="transmembrane region" description="Helical" evidence="5">
    <location>
        <begin position="162"/>
        <end position="188"/>
    </location>
</feature>
<dbReference type="PANTHER" id="PTHR23502">
    <property type="entry name" value="MAJOR FACILITATOR SUPERFAMILY"/>
    <property type="match status" value="1"/>
</dbReference>
<dbReference type="Gene3D" id="1.20.1250.20">
    <property type="entry name" value="MFS general substrate transporter like domains"/>
    <property type="match status" value="1"/>
</dbReference>
<feature type="transmembrane region" description="Helical" evidence="5">
    <location>
        <begin position="93"/>
        <end position="114"/>
    </location>
</feature>
<feature type="transmembrane region" description="Helical" evidence="5">
    <location>
        <begin position="53"/>
        <end position="77"/>
    </location>
</feature>